<protein>
    <submittedName>
        <fullName evidence="2">HD domain-containing protein</fullName>
    </submittedName>
</protein>
<accession>A0ABS6M981</accession>
<organism evidence="2 3">
    <name type="scientific">Marinobacterium weihaiense</name>
    <dbReference type="NCBI Taxonomy" id="2851016"/>
    <lineage>
        <taxon>Bacteria</taxon>
        <taxon>Pseudomonadati</taxon>
        <taxon>Pseudomonadota</taxon>
        <taxon>Gammaproteobacteria</taxon>
        <taxon>Oceanospirillales</taxon>
        <taxon>Oceanospirillaceae</taxon>
        <taxon>Marinobacterium</taxon>
    </lineage>
</organism>
<proteinExistence type="predicted"/>
<dbReference type="Pfam" id="PF13487">
    <property type="entry name" value="HD_5"/>
    <property type="match status" value="1"/>
</dbReference>
<dbReference type="PANTHER" id="PTHR43155:SF2">
    <property type="entry name" value="CYCLIC DI-GMP PHOSPHODIESTERASE PA4108"/>
    <property type="match status" value="1"/>
</dbReference>
<dbReference type="InterPro" id="IPR037522">
    <property type="entry name" value="HD_GYP_dom"/>
</dbReference>
<dbReference type="Proteomes" id="UP000755551">
    <property type="component" value="Unassembled WGS sequence"/>
</dbReference>
<dbReference type="RefSeq" id="WP_217334263.1">
    <property type="nucleotide sequence ID" value="NZ_JAHQZT010000005.1"/>
</dbReference>
<gene>
    <name evidence="2" type="ORF">KTN04_05770</name>
</gene>
<dbReference type="InterPro" id="IPR003607">
    <property type="entry name" value="HD/PDEase_dom"/>
</dbReference>
<sequence>MTCMERSEIKRNLTGLELRVGTRLPWSVYSPQGTLLLTEGALIRSEKQIERLINIKAHYFQIPAIGVYTSSSAPKHVNTDRVSTFVIIHTLLERLEECFNLFLQNNDGDRFIRRTLQLVLDIQGVCEEQADGVLGTMQLIVEAPHGLVHPLHAALMCEVACRRMGKGSLERLPVVAAALTHDLGMYEIQQELFEQSSPLTERQRRIIDRHPQRSWELLKQRGVTDKQWLKPVLQHHERLDGSGYPAGLVGDAICSEARLLAITDCYSAMIRPRAYRNQVPPRDALREIFQQRGSTIDAELARLFIDIMGIFSPGTLVQLTHGELALVTGRGERHGQPPMVLLSNRLGERLEQPDPFILQDSADIKGIARIQDHAELLAMLGQVWAPMTPVPSAQ</sequence>
<dbReference type="PANTHER" id="PTHR43155">
    <property type="entry name" value="CYCLIC DI-GMP PHOSPHODIESTERASE PA4108-RELATED"/>
    <property type="match status" value="1"/>
</dbReference>
<dbReference type="EMBL" id="JAHQZT010000005">
    <property type="protein sequence ID" value="MBV0932843.1"/>
    <property type="molecule type" value="Genomic_DNA"/>
</dbReference>
<dbReference type="CDD" id="cd00077">
    <property type="entry name" value="HDc"/>
    <property type="match status" value="1"/>
</dbReference>
<feature type="domain" description="HD-GYP" evidence="1">
    <location>
        <begin position="112"/>
        <end position="320"/>
    </location>
</feature>
<name>A0ABS6M981_9GAMM</name>
<reference evidence="2 3" key="1">
    <citation type="submission" date="2021-06" db="EMBL/GenBank/DDBJ databases">
        <title>Bacterium isolated from marine sediment.</title>
        <authorList>
            <person name="Zhu K.-L."/>
            <person name="Du Z.-J."/>
            <person name="Liang Q.-Y."/>
        </authorList>
    </citation>
    <scope>NUCLEOTIDE SEQUENCE [LARGE SCALE GENOMIC DNA]</scope>
    <source>
        <strain evidence="2 3">A346</strain>
    </source>
</reference>
<keyword evidence="3" id="KW-1185">Reference proteome</keyword>
<dbReference type="PROSITE" id="PS51832">
    <property type="entry name" value="HD_GYP"/>
    <property type="match status" value="1"/>
</dbReference>
<dbReference type="SMART" id="SM00471">
    <property type="entry name" value="HDc"/>
    <property type="match status" value="1"/>
</dbReference>
<comment type="caution">
    <text evidence="2">The sequence shown here is derived from an EMBL/GenBank/DDBJ whole genome shotgun (WGS) entry which is preliminary data.</text>
</comment>
<evidence type="ECO:0000313" key="3">
    <source>
        <dbReference type="Proteomes" id="UP000755551"/>
    </source>
</evidence>
<evidence type="ECO:0000313" key="2">
    <source>
        <dbReference type="EMBL" id="MBV0932843.1"/>
    </source>
</evidence>
<evidence type="ECO:0000259" key="1">
    <source>
        <dbReference type="PROSITE" id="PS51832"/>
    </source>
</evidence>